<gene>
    <name evidence="1" type="ORF">DBV05_g7161</name>
</gene>
<proteinExistence type="predicted"/>
<evidence type="ECO:0000313" key="1">
    <source>
        <dbReference type="EMBL" id="KAB2574193.1"/>
    </source>
</evidence>
<evidence type="ECO:0000313" key="2">
    <source>
        <dbReference type="Proteomes" id="UP000325902"/>
    </source>
</evidence>
<dbReference type="AlphaFoldDB" id="A0A5N5D8Q6"/>
<dbReference type="Proteomes" id="UP000325902">
    <property type="component" value="Unassembled WGS sequence"/>
</dbReference>
<accession>A0A5N5D8Q6</accession>
<protein>
    <submittedName>
        <fullName evidence="1">Uncharacterized protein</fullName>
    </submittedName>
</protein>
<dbReference type="EMBL" id="VCHE01000047">
    <property type="protein sequence ID" value="KAB2574193.1"/>
    <property type="molecule type" value="Genomic_DNA"/>
</dbReference>
<reference evidence="1 2" key="1">
    <citation type="journal article" date="2019" name="Sci. Rep.">
        <title>A multi-omics analysis of the grapevine pathogen Lasiodiplodia theobromae reveals that temperature affects the expression of virulence- and pathogenicity-related genes.</title>
        <authorList>
            <person name="Felix C."/>
            <person name="Meneses R."/>
            <person name="Goncalves M.F.M."/>
            <person name="Tilleman L."/>
            <person name="Duarte A.S."/>
            <person name="Jorrin-Novo J.V."/>
            <person name="Van de Peer Y."/>
            <person name="Deforce D."/>
            <person name="Van Nieuwerburgh F."/>
            <person name="Esteves A.C."/>
            <person name="Alves A."/>
        </authorList>
    </citation>
    <scope>NUCLEOTIDE SEQUENCE [LARGE SCALE GENOMIC DNA]</scope>
    <source>
        <strain evidence="1 2">LA-SOL3</strain>
    </source>
</reference>
<name>A0A5N5D8Q6_9PEZI</name>
<keyword evidence="2" id="KW-1185">Reference proteome</keyword>
<comment type="caution">
    <text evidence="1">The sequence shown here is derived from an EMBL/GenBank/DDBJ whole genome shotgun (WGS) entry which is preliminary data.</text>
</comment>
<organism evidence="1 2">
    <name type="scientific">Lasiodiplodia theobromae</name>
    <dbReference type="NCBI Taxonomy" id="45133"/>
    <lineage>
        <taxon>Eukaryota</taxon>
        <taxon>Fungi</taxon>
        <taxon>Dikarya</taxon>
        <taxon>Ascomycota</taxon>
        <taxon>Pezizomycotina</taxon>
        <taxon>Dothideomycetes</taxon>
        <taxon>Dothideomycetes incertae sedis</taxon>
        <taxon>Botryosphaeriales</taxon>
        <taxon>Botryosphaeriaceae</taxon>
        <taxon>Lasiodiplodia</taxon>
    </lineage>
</organism>
<sequence>MSPSNQTLVCIHDATEMLLRHRLELETAVRALQMVQHMILKVNPSIKQVVIKTSPSLVRTATSQLPMWEEPDGLLEANVDRITNGDALLDLSRHIRGLENMGILVQFFPALQSRNQQAYAVAGHVLLSKPWEADVVVAEPEPSSAMHVASSSSSIMNMPQPSTAWWQYGERSGTTELDVLVISLRTLPDCEYITVRRLFRASRRYHVANNSSAALHALQLHRPTTTILVTGVGIWDPSARELLKLLARCAEDGGATVVFSYFLGGDDDTTPTGYNNAFQQSFPSLFGLRWRLLPYRRRLAFSYNPAATAIAPIKAAAGSCLPHVYQPTTGGGLFEGVLRRSALFLPSTHVRLAETLNGREWVGCGVDVRPAEDATVSLPVPAAMAPVGRGWVGVVGSVCADEETDQIVYSMCGLG</sequence>